<sequence>MLKKDAQFIKNESELNRLYALKERSDAEKYQIISFCVMNIRTLEKYPLINCDDDTLLELLTLRGDYYLSLFKTLSEIKNPTEEDISDRLKYREIAYEYHPEDVKKIEQEFQLTEAKLNLDEDFSLALYLNELERKGELRDELEQKETLLEGQETNENLIEEPEHNEKHHPREPEKNETLLEEAEQRERHLQELEQNEDPEELEPNEEFVFIESVQENAVHSKKTSPLSQEDIKKNYHNSLFDWAKNTRPEILERYITKIIDKKYSPLLPTFSFRQRTEPVKEYLRTSKNESGDNRLAYILSSGSQEDGALNQLLVKGLTPFMLRKQSIPTIALAIQDKSFEQNIMEITRDVVLFAKKDKRFIHPFSDVGISLVYRAIYDWVDSLTEKSFQSLIKSSLKQYEATTWGSYWGSSRRTVVEGYLKENCNSKALAMIFMNNIETPALNECLLTKIVETIKKEIISGEYPKMKQDLKYKLIADINLKEHEDFYLANLRMHHETIAAAAKNSQSVTPSNVY</sequence>
<feature type="compositionally biased region" description="Basic and acidic residues" evidence="1">
    <location>
        <begin position="161"/>
        <end position="176"/>
    </location>
</feature>
<evidence type="ECO:0000313" key="3">
    <source>
        <dbReference type="Proteomes" id="UP000234343"/>
    </source>
</evidence>
<gene>
    <name evidence="2" type="ORF">CAB17_01550</name>
</gene>
<feature type="compositionally biased region" description="Acidic residues" evidence="1">
    <location>
        <begin position="194"/>
        <end position="203"/>
    </location>
</feature>
<proteinExistence type="predicted"/>
<dbReference type="AlphaFoldDB" id="A0A2H5FH48"/>
<feature type="region of interest" description="Disordered" evidence="1">
    <location>
        <begin position="184"/>
        <end position="203"/>
    </location>
</feature>
<evidence type="ECO:0000313" key="2">
    <source>
        <dbReference type="EMBL" id="AUH70880.1"/>
    </source>
</evidence>
<name>A0A2H5FH48_9GAMM</name>
<reference evidence="2 3" key="1">
    <citation type="submission" date="2017-12" db="EMBL/GenBank/DDBJ databases">
        <title>Legionella sainthelensi LA01-117, whole genome sequence of a clinical isolate from New Zealand.</title>
        <authorList>
            <person name="Cree S.L."/>
            <person name="Slow S."/>
            <person name="Kennedy M.A."/>
            <person name="Murdoch D.R."/>
            <person name="Biggs P.J."/>
            <person name="Anderson T."/>
        </authorList>
    </citation>
    <scope>NUCLEOTIDE SEQUENCE [LARGE SCALE GENOMIC DNA]</scope>
    <source>
        <strain evidence="2 3">LA01-117</strain>
    </source>
</reference>
<dbReference type="EMBL" id="CP025491">
    <property type="protein sequence ID" value="AUH70880.1"/>
    <property type="molecule type" value="Genomic_DNA"/>
</dbReference>
<dbReference type="RefSeq" id="WP_101898654.1">
    <property type="nucleotide sequence ID" value="NZ_CP025491.2"/>
</dbReference>
<evidence type="ECO:0000256" key="1">
    <source>
        <dbReference type="SAM" id="MobiDB-lite"/>
    </source>
</evidence>
<organism evidence="2 3">
    <name type="scientific">Legionella sainthelensi</name>
    <dbReference type="NCBI Taxonomy" id="28087"/>
    <lineage>
        <taxon>Bacteria</taxon>
        <taxon>Pseudomonadati</taxon>
        <taxon>Pseudomonadota</taxon>
        <taxon>Gammaproteobacteria</taxon>
        <taxon>Legionellales</taxon>
        <taxon>Legionellaceae</taxon>
        <taxon>Legionella</taxon>
    </lineage>
</organism>
<dbReference type="Proteomes" id="UP000234343">
    <property type="component" value="Chromosome"/>
</dbReference>
<feature type="region of interest" description="Disordered" evidence="1">
    <location>
        <begin position="148"/>
        <end position="176"/>
    </location>
</feature>
<dbReference type="KEGG" id="lsh:CAB17_01550"/>
<protein>
    <submittedName>
        <fullName evidence="2">Uncharacterized protein</fullName>
    </submittedName>
</protein>
<keyword evidence="3" id="KW-1185">Reference proteome</keyword>
<accession>A0A2H5FH48</accession>